<dbReference type="InterPro" id="IPR013151">
    <property type="entry name" value="Immunoglobulin_dom"/>
</dbReference>
<feature type="disulfide bond" evidence="26">
    <location>
        <begin position="233"/>
        <end position="242"/>
    </location>
</feature>
<dbReference type="GO" id="GO:0009888">
    <property type="term" value="P:tissue development"/>
    <property type="evidence" value="ECO:0007669"/>
    <property type="project" value="UniProtKB-ARBA"/>
</dbReference>
<proteinExistence type="inferred from homology"/>
<dbReference type="SMART" id="SM00409">
    <property type="entry name" value="IG"/>
    <property type="match status" value="2"/>
</dbReference>
<evidence type="ECO:0000256" key="11">
    <source>
        <dbReference type="ARBA" id="ARBA00022737"/>
    </source>
</evidence>
<dbReference type="Pfam" id="PF00047">
    <property type="entry name" value="ig"/>
    <property type="match status" value="1"/>
</dbReference>
<dbReference type="CDD" id="cd00054">
    <property type="entry name" value="EGF_CA"/>
    <property type="match status" value="2"/>
</dbReference>
<feature type="compositionally biased region" description="Low complexity" evidence="28">
    <location>
        <begin position="709"/>
        <end position="723"/>
    </location>
</feature>
<keyword evidence="16 29" id="KW-0472">Membrane</keyword>
<dbReference type="CDD" id="cd00063">
    <property type="entry name" value="FN3"/>
    <property type="match status" value="1"/>
</dbReference>
<evidence type="ECO:0000256" key="5">
    <source>
        <dbReference type="ARBA" id="ARBA00022536"/>
    </source>
</evidence>
<keyword evidence="19 36" id="KW-0675">Receptor</keyword>
<evidence type="ECO:0000256" key="24">
    <source>
        <dbReference type="ARBA" id="ARBA00065364"/>
    </source>
</evidence>
<dbReference type="Proteomes" id="UP001652627">
    <property type="component" value="Chromosome 8"/>
</dbReference>
<feature type="binding site" evidence="27">
    <location>
        <position position="799"/>
    </location>
    <ligand>
        <name>ATP</name>
        <dbReference type="ChEBI" id="CHEBI:30616"/>
    </ligand>
</feature>
<dbReference type="PANTHER" id="PTHR24416">
    <property type="entry name" value="TYROSINE-PROTEIN KINASE RECEPTOR"/>
    <property type="match status" value="1"/>
</dbReference>
<dbReference type="InterPro" id="IPR017441">
    <property type="entry name" value="Protein_kinase_ATP_BS"/>
</dbReference>
<keyword evidence="18 26" id="KW-1015">Disulfide bond</keyword>
<organism evidence="35 36">
    <name type="scientific">Apteryx mantelli</name>
    <name type="common">North Island brown kiwi</name>
    <dbReference type="NCBI Taxonomy" id="2696672"/>
    <lineage>
        <taxon>Eukaryota</taxon>
        <taxon>Metazoa</taxon>
        <taxon>Chordata</taxon>
        <taxon>Craniata</taxon>
        <taxon>Vertebrata</taxon>
        <taxon>Euteleostomi</taxon>
        <taxon>Archelosauria</taxon>
        <taxon>Archosauria</taxon>
        <taxon>Dinosauria</taxon>
        <taxon>Saurischia</taxon>
        <taxon>Theropoda</taxon>
        <taxon>Coelurosauria</taxon>
        <taxon>Aves</taxon>
        <taxon>Palaeognathae</taxon>
        <taxon>Apterygiformes</taxon>
        <taxon>Apterygidae</taxon>
        <taxon>Apteryx</taxon>
    </lineage>
</organism>
<evidence type="ECO:0000313" key="36">
    <source>
        <dbReference type="RefSeq" id="XP_013816426.1"/>
    </source>
</evidence>
<evidence type="ECO:0000256" key="18">
    <source>
        <dbReference type="ARBA" id="ARBA00023157"/>
    </source>
</evidence>
<comment type="caution">
    <text evidence="26">Lacks conserved residue(s) required for the propagation of feature annotation.</text>
</comment>
<dbReference type="SUPFAM" id="SSF48726">
    <property type="entry name" value="Immunoglobulin"/>
    <property type="match status" value="2"/>
</dbReference>
<dbReference type="Gene3D" id="1.10.510.10">
    <property type="entry name" value="Transferase(Phosphotransferase) domain 1"/>
    <property type="match status" value="1"/>
</dbReference>
<dbReference type="Gene3D" id="2.170.300.10">
    <property type="entry name" value="Tie2 ligand-binding domain superfamily"/>
    <property type="match status" value="1"/>
</dbReference>
<dbReference type="GO" id="GO:0007169">
    <property type="term" value="P:cell surface receptor protein tyrosine kinase signaling pathway"/>
    <property type="evidence" value="ECO:0007669"/>
    <property type="project" value="TreeGrafter"/>
</dbReference>
<name>A0A8B7JZE2_9AVES</name>
<dbReference type="FunFam" id="1.10.510.10:FF:000123">
    <property type="entry name" value="Tyrosine-protein kinase receptor Tie-1"/>
    <property type="match status" value="1"/>
</dbReference>
<keyword evidence="4" id="KW-1003">Cell membrane</keyword>
<keyword evidence="35" id="KW-1185">Reference proteome</keyword>
<feature type="transmembrane region" description="Helical" evidence="29">
    <location>
        <begin position="650"/>
        <end position="675"/>
    </location>
</feature>
<dbReference type="AlphaFoldDB" id="A0A8B7JZE2"/>
<dbReference type="GO" id="GO:0004714">
    <property type="term" value="F:transmembrane receptor protein tyrosine kinase activity"/>
    <property type="evidence" value="ECO:0007669"/>
    <property type="project" value="UniProtKB-EC"/>
</dbReference>
<feature type="disulfide bond" evidence="26">
    <location>
        <begin position="322"/>
        <end position="331"/>
    </location>
</feature>
<evidence type="ECO:0000256" key="23">
    <source>
        <dbReference type="ARBA" id="ARBA00056816"/>
    </source>
</evidence>
<dbReference type="Pfam" id="PF07714">
    <property type="entry name" value="PK_Tyr_Ser-Thr"/>
    <property type="match status" value="1"/>
</dbReference>
<evidence type="ECO:0000256" key="14">
    <source>
        <dbReference type="ARBA" id="ARBA00022840"/>
    </source>
</evidence>
<comment type="subcellular location">
    <subcellularLocation>
        <location evidence="1">Cell membrane</location>
        <topology evidence="1">Single-pass type I membrane protein</topology>
    </subcellularLocation>
</comment>
<dbReference type="InterPro" id="IPR000719">
    <property type="entry name" value="Prot_kinase_dom"/>
</dbReference>
<dbReference type="PROSITE" id="PS00109">
    <property type="entry name" value="PROTEIN_KINASE_TYR"/>
    <property type="match status" value="1"/>
</dbReference>
<keyword evidence="15 29" id="KW-1133">Transmembrane helix</keyword>
<dbReference type="GO" id="GO:0005524">
    <property type="term" value="F:ATP binding"/>
    <property type="evidence" value="ECO:0007669"/>
    <property type="project" value="UniProtKB-UniRule"/>
</dbReference>
<evidence type="ECO:0000256" key="30">
    <source>
        <dbReference type="SAM" id="SignalP"/>
    </source>
</evidence>
<dbReference type="PROSITE" id="PS50835">
    <property type="entry name" value="IG_LIKE"/>
    <property type="match status" value="1"/>
</dbReference>
<gene>
    <name evidence="36" type="primary">TIE1</name>
</gene>
<protein>
    <recommendedName>
        <fullName evidence="25">Tyrosine-protein kinase receptor Tie-1</fullName>
        <ecNumber evidence="3">2.7.10.1</ecNumber>
    </recommendedName>
</protein>
<feature type="domain" description="EGF-like" evidence="32">
    <location>
        <begin position="298"/>
        <end position="332"/>
    </location>
</feature>
<keyword evidence="17" id="KW-0829">Tyrosine-protein kinase</keyword>
<keyword evidence="12 27" id="KW-0547">Nucleotide-binding</keyword>
<dbReference type="GeneID" id="106499468"/>
<evidence type="ECO:0000256" key="10">
    <source>
        <dbReference type="ARBA" id="ARBA00022729"/>
    </source>
</evidence>
<dbReference type="InterPro" id="IPR036116">
    <property type="entry name" value="FN3_sf"/>
</dbReference>
<dbReference type="InterPro" id="IPR008266">
    <property type="entry name" value="Tyr_kinase_AS"/>
</dbReference>
<dbReference type="InterPro" id="IPR007110">
    <property type="entry name" value="Ig-like_dom"/>
</dbReference>
<keyword evidence="7" id="KW-0037">Angiogenesis</keyword>
<dbReference type="SMART" id="SM00181">
    <property type="entry name" value="EGF"/>
    <property type="match status" value="3"/>
</dbReference>
<feature type="domain" description="Fibronectin type-III" evidence="34">
    <location>
        <begin position="535"/>
        <end position="627"/>
    </location>
</feature>
<evidence type="ECO:0000256" key="7">
    <source>
        <dbReference type="ARBA" id="ARBA00022657"/>
    </source>
</evidence>
<keyword evidence="8" id="KW-0808">Transferase</keyword>
<comment type="catalytic activity">
    <reaction evidence="22">
        <text>L-tyrosyl-[protein] + ATP = O-phospho-L-tyrosyl-[protein] + ADP + H(+)</text>
        <dbReference type="Rhea" id="RHEA:10596"/>
        <dbReference type="Rhea" id="RHEA-COMP:10136"/>
        <dbReference type="Rhea" id="RHEA-COMP:20101"/>
        <dbReference type="ChEBI" id="CHEBI:15378"/>
        <dbReference type="ChEBI" id="CHEBI:30616"/>
        <dbReference type="ChEBI" id="CHEBI:46858"/>
        <dbReference type="ChEBI" id="CHEBI:61978"/>
        <dbReference type="ChEBI" id="CHEBI:456216"/>
        <dbReference type="EC" id="2.7.10.1"/>
    </reaction>
</comment>
<dbReference type="PROSITE" id="PS01186">
    <property type="entry name" value="EGF_2"/>
    <property type="match status" value="1"/>
</dbReference>
<feature type="domain" description="Protein kinase" evidence="31">
    <location>
        <begin position="768"/>
        <end position="1047"/>
    </location>
</feature>
<keyword evidence="5 26" id="KW-0245">EGF-like domain</keyword>
<feature type="domain" description="Fibronectin type-III" evidence="34">
    <location>
        <begin position="433"/>
        <end position="533"/>
    </location>
</feature>
<evidence type="ECO:0000256" key="26">
    <source>
        <dbReference type="PROSITE-ProRule" id="PRU00076"/>
    </source>
</evidence>
<dbReference type="RefSeq" id="XP_013816426.1">
    <property type="nucleotide sequence ID" value="XM_013960972.2"/>
</dbReference>
<dbReference type="InterPro" id="IPR020635">
    <property type="entry name" value="Tyr_kinase_cat_dom"/>
</dbReference>
<comment type="subunit">
    <text evidence="24">Heterodimer with TEK/TIE2. Interacts with SVEP1 (via C-terminus).</text>
</comment>
<dbReference type="PROSITE" id="PS50026">
    <property type="entry name" value="EGF_3"/>
    <property type="match status" value="2"/>
</dbReference>
<evidence type="ECO:0000256" key="1">
    <source>
        <dbReference type="ARBA" id="ARBA00004251"/>
    </source>
</evidence>
<evidence type="ECO:0000256" key="6">
    <source>
        <dbReference type="ARBA" id="ARBA00022553"/>
    </source>
</evidence>
<keyword evidence="10 30" id="KW-0732">Signal</keyword>
<evidence type="ECO:0000256" key="21">
    <source>
        <dbReference type="ARBA" id="ARBA00023319"/>
    </source>
</evidence>
<comment type="function">
    <text evidence="23">Transmembrane tyrosine-protein kinase that may modulate TEK/TIE2 activity and contribute to the regulation of angiogenesis.</text>
</comment>
<dbReference type="FunFam" id="2.60.40.10:FF:000583">
    <property type="entry name" value="tyrosine-protein kinase receptor Tie-1 isoform X2"/>
    <property type="match status" value="1"/>
</dbReference>
<dbReference type="Gene3D" id="3.30.200.20">
    <property type="entry name" value="Phosphorylase Kinase, domain 1"/>
    <property type="match status" value="1"/>
</dbReference>
<evidence type="ECO:0000256" key="25">
    <source>
        <dbReference type="ARBA" id="ARBA00072428"/>
    </source>
</evidence>
<dbReference type="SUPFAM" id="SSF56112">
    <property type="entry name" value="Protein kinase-like (PK-like)"/>
    <property type="match status" value="1"/>
</dbReference>
<evidence type="ECO:0000313" key="35">
    <source>
        <dbReference type="Proteomes" id="UP001652627"/>
    </source>
</evidence>
<dbReference type="InterPro" id="IPR011009">
    <property type="entry name" value="Kinase-like_dom_sf"/>
</dbReference>
<dbReference type="PROSITE" id="PS50011">
    <property type="entry name" value="PROTEIN_KINASE_DOM"/>
    <property type="match status" value="1"/>
</dbReference>
<keyword evidence="20" id="KW-0325">Glycoprotein</keyword>
<feature type="domain" description="EGF-like" evidence="32">
    <location>
        <begin position="207"/>
        <end position="243"/>
    </location>
</feature>
<dbReference type="CDD" id="cd05089">
    <property type="entry name" value="PTKc_Tie1"/>
    <property type="match status" value="1"/>
</dbReference>
<dbReference type="SUPFAM" id="SSF49265">
    <property type="entry name" value="Fibronectin type III"/>
    <property type="match status" value="1"/>
</dbReference>
<keyword evidence="9 29" id="KW-0812">Transmembrane</keyword>
<evidence type="ECO:0000256" key="19">
    <source>
        <dbReference type="ARBA" id="ARBA00023170"/>
    </source>
</evidence>
<evidence type="ECO:0000256" key="17">
    <source>
        <dbReference type="ARBA" id="ARBA00023137"/>
    </source>
</evidence>
<dbReference type="EC" id="2.7.10.1" evidence="3"/>
<evidence type="ECO:0000256" key="27">
    <source>
        <dbReference type="PROSITE-ProRule" id="PRU10141"/>
    </source>
</evidence>
<dbReference type="FunFam" id="3.30.200.20:FF:000113">
    <property type="entry name" value="Putative tyrosine-protein kinase receptor Tie-1"/>
    <property type="match status" value="1"/>
</dbReference>
<dbReference type="FunFam" id="2.60.40.10:FF:000597">
    <property type="entry name" value="tyrosine-protein kinase receptor Tie-1 isoform X1"/>
    <property type="match status" value="1"/>
</dbReference>
<evidence type="ECO:0000259" key="31">
    <source>
        <dbReference type="PROSITE" id="PS50011"/>
    </source>
</evidence>
<evidence type="ECO:0000256" key="16">
    <source>
        <dbReference type="ARBA" id="ARBA00023136"/>
    </source>
</evidence>
<dbReference type="PROSITE" id="PS50853">
    <property type="entry name" value="FN3"/>
    <property type="match status" value="2"/>
</dbReference>
<evidence type="ECO:0000256" key="22">
    <source>
        <dbReference type="ARBA" id="ARBA00051243"/>
    </source>
</evidence>
<keyword evidence="14 27" id="KW-0067">ATP-binding</keyword>
<evidence type="ECO:0000259" key="33">
    <source>
        <dbReference type="PROSITE" id="PS50835"/>
    </source>
</evidence>
<dbReference type="PROSITE" id="PS00107">
    <property type="entry name" value="PROTEIN_KINASE_ATP"/>
    <property type="match status" value="1"/>
</dbReference>
<keyword evidence="6" id="KW-0597">Phosphoprotein</keyword>
<dbReference type="InterPro" id="IPR050122">
    <property type="entry name" value="RTK"/>
</dbReference>
<dbReference type="InterPro" id="IPR036179">
    <property type="entry name" value="Ig-like_dom_sf"/>
</dbReference>
<dbReference type="InterPro" id="IPR013783">
    <property type="entry name" value="Ig-like_fold"/>
</dbReference>
<dbReference type="Gene3D" id="2.60.40.10">
    <property type="entry name" value="Immunoglobulins"/>
    <property type="match status" value="4"/>
</dbReference>
<dbReference type="SMART" id="SM00219">
    <property type="entry name" value="TyrKc"/>
    <property type="match status" value="1"/>
</dbReference>
<evidence type="ECO:0000256" key="29">
    <source>
        <dbReference type="SAM" id="Phobius"/>
    </source>
</evidence>
<sequence>MGLQVYLLLLLPWLTGAILDITLIANVQSLSHSDFFLSCVMGERDVSYLQIERDNKIVMTHPKTGFQNYRNRSNHVQARGFSMPDLVGILYCLGRTPTEQAQVVYVHNSHNAHLFPEKATQSVNIAEPATFSARVLKKKETDIMWKRNGTYYQTTDRGEVRDNVFTLTLPNVSVSENGVYSATFMGDSPLWSAFYRLIVRACAAKKWGPSCEKDCPDCLNGGVCHDHVGECICPPGFMGTRCERACREGQFGRNCQETCQRAQGCRGLSFCLPDPYGCSCASGWSGSRCNEACPPGYYGPDCALGCSCRNGGSCNRFSGCLCPSGWHGRYCEKSDRFPQIIRLASELEFNLGSEPVISCVATGNPLPASDSVEMRKADGTVLKLIKAIIEPGQITCEFQVLSLTKADAGLWECRVSTTGGQDSRKVKVNIRVPPTPLTPPRLLAKQSRQLVVSPVDCFSGDGPIVSIKLLYKPKDDTSVWSSIVVDNSENITLMNLRPVTAYVVKVQLTRPGDGGEGSKGPAAVMVTECVEPTVKPVIEGWSIEEKNTLHVNWKLPNNHEPAHGFIVHLFDSARRLVCEKNITSISVLSARIADLEFNTEYSLEVLVYHCMSLGPPSDLYKVMINSKGALSAPPSLGSQSTEQSGVDQQLLLAIIGSVSVTCLTILFALLALFLIKKNFFHRRRTFTYQSGSVSAACPTRTVSPAPHIPARSRSRSVASSPDAARPHFHAERGEETILQFNSGTLTLTRRPKPQPEPLSYPILEWEDIKFEDMIGEGNFGQVIRAMIKKDGLKMNAAIKMLKEFASENDHRDFAGELEVLCKLGHHPNIINLLGACENKGYLYIAIEYAPYGNLLDFLRKSRVLETDPAFAKEHGTASTLTSQQLLQFASDVAKGMQYLSEKQFIHRDLAARNILVGENLASKIADFGLSRGEEVYVKKTMGRLPVRWMAIESLNYSVYTTKSDVWSFGVLLWEIVSLGGTPYCGMTCAELYEKLPQGYRMEKPRNCDDEVYELMRQCWRDRPYERPPFAQISMQLIRMLEARKAYVNMALFENFTYAGIDATAEEA</sequence>
<comment type="similarity">
    <text evidence="2">Belongs to the protein kinase superfamily. CAMK Ser/Thr protein kinase family.</text>
</comment>
<feature type="domain" description="Ig-like" evidence="33">
    <location>
        <begin position="338"/>
        <end position="429"/>
    </location>
</feature>
<keyword evidence="11" id="KW-0677">Repeat</keyword>
<evidence type="ECO:0000256" key="20">
    <source>
        <dbReference type="ARBA" id="ARBA00023180"/>
    </source>
</evidence>
<dbReference type="GO" id="GO:0001525">
    <property type="term" value="P:angiogenesis"/>
    <property type="evidence" value="ECO:0007669"/>
    <property type="project" value="UniProtKB-KW"/>
</dbReference>
<feature type="region of interest" description="Disordered" evidence="28">
    <location>
        <begin position="704"/>
        <end position="728"/>
    </location>
</feature>
<evidence type="ECO:0000256" key="8">
    <source>
        <dbReference type="ARBA" id="ARBA00022679"/>
    </source>
</evidence>
<evidence type="ECO:0000256" key="2">
    <source>
        <dbReference type="ARBA" id="ARBA00006692"/>
    </source>
</evidence>
<dbReference type="FunFam" id="2.60.40.10:FF:000591">
    <property type="entry name" value="tyrosine-protein kinase receptor Tie-1 isoform X1"/>
    <property type="match status" value="1"/>
</dbReference>
<dbReference type="CTD" id="7075"/>
<feature type="chain" id="PRO_5034220635" description="Tyrosine-protein kinase receptor Tie-1" evidence="30">
    <location>
        <begin position="18"/>
        <end position="1067"/>
    </location>
</feature>
<evidence type="ECO:0000256" key="13">
    <source>
        <dbReference type="ARBA" id="ARBA00022777"/>
    </source>
</evidence>
<evidence type="ECO:0000259" key="34">
    <source>
        <dbReference type="PROSITE" id="PS50853"/>
    </source>
</evidence>
<dbReference type="PANTHER" id="PTHR24416:SF341">
    <property type="entry name" value="TYROSINE-PROTEIN KINASE RECEPTOR TIE-1"/>
    <property type="match status" value="1"/>
</dbReference>
<accession>A0A8B7JZE2</accession>
<dbReference type="SMART" id="SM00060">
    <property type="entry name" value="FN3"/>
    <property type="match status" value="2"/>
</dbReference>
<reference evidence="36" key="1">
    <citation type="submission" date="2025-08" db="UniProtKB">
        <authorList>
            <consortium name="RefSeq"/>
        </authorList>
    </citation>
    <scope>IDENTIFICATION</scope>
    <source>
        <tissue evidence="36">Blood</tissue>
    </source>
</reference>
<evidence type="ECO:0000259" key="32">
    <source>
        <dbReference type="PROSITE" id="PS50026"/>
    </source>
</evidence>
<dbReference type="GO" id="GO:0043235">
    <property type="term" value="C:receptor complex"/>
    <property type="evidence" value="ECO:0007669"/>
    <property type="project" value="TreeGrafter"/>
</dbReference>
<evidence type="ECO:0000256" key="9">
    <source>
        <dbReference type="ARBA" id="ARBA00022692"/>
    </source>
</evidence>
<dbReference type="InterPro" id="IPR003961">
    <property type="entry name" value="FN3_dom"/>
</dbReference>
<evidence type="ECO:0000256" key="4">
    <source>
        <dbReference type="ARBA" id="ARBA00022475"/>
    </source>
</evidence>
<keyword evidence="13 36" id="KW-0418">Kinase</keyword>
<dbReference type="PRINTS" id="PR00109">
    <property type="entry name" value="TYRKINASE"/>
</dbReference>
<dbReference type="InterPro" id="IPR001245">
    <property type="entry name" value="Ser-Thr/Tyr_kinase_cat_dom"/>
</dbReference>
<dbReference type="PROSITE" id="PS00022">
    <property type="entry name" value="EGF_1"/>
    <property type="match status" value="3"/>
</dbReference>
<evidence type="ECO:0000256" key="3">
    <source>
        <dbReference type="ARBA" id="ARBA00011902"/>
    </source>
</evidence>
<dbReference type="FunFam" id="2.170.300.10:FF:000003">
    <property type="entry name" value="tyrosine-protein kinase receptor Tie-1 isoform X1"/>
    <property type="match status" value="1"/>
</dbReference>
<evidence type="ECO:0000256" key="12">
    <source>
        <dbReference type="ARBA" id="ARBA00022741"/>
    </source>
</evidence>
<dbReference type="GO" id="GO:0005886">
    <property type="term" value="C:plasma membrane"/>
    <property type="evidence" value="ECO:0007669"/>
    <property type="project" value="UniProtKB-SubCell"/>
</dbReference>
<evidence type="ECO:0000256" key="28">
    <source>
        <dbReference type="SAM" id="MobiDB-lite"/>
    </source>
</evidence>
<keyword evidence="21" id="KW-0393">Immunoglobulin domain</keyword>
<feature type="signal peptide" evidence="30">
    <location>
        <begin position="1"/>
        <end position="17"/>
    </location>
</feature>
<dbReference type="GO" id="GO:0045766">
    <property type="term" value="P:positive regulation of angiogenesis"/>
    <property type="evidence" value="ECO:0007669"/>
    <property type="project" value="TreeGrafter"/>
</dbReference>
<evidence type="ECO:0000256" key="15">
    <source>
        <dbReference type="ARBA" id="ARBA00022989"/>
    </source>
</evidence>
<dbReference type="InterPro" id="IPR000742">
    <property type="entry name" value="EGF"/>
</dbReference>
<dbReference type="InterPro" id="IPR003599">
    <property type="entry name" value="Ig_sub"/>
</dbReference>